<gene>
    <name evidence="11" type="ORF">B7R76_05245</name>
</gene>
<keyword evidence="6" id="KW-0630">Potassium</keyword>
<feature type="transmembrane region" description="Helical" evidence="10">
    <location>
        <begin position="70"/>
        <end position="94"/>
    </location>
</feature>
<dbReference type="NCBIfam" id="TIGR00933">
    <property type="entry name" value="2a38"/>
    <property type="match status" value="1"/>
</dbReference>
<dbReference type="AlphaFoldDB" id="A0A2J8B2D7"/>
<feature type="transmembrane region" description="Helical" evidence="10">
    <location>
        <begin position="42"/>
        <end position="64"/>
    </location>
</feature>
<feature type="transmembrane region" description="Helical" evidence="10">
    <location>
        <begin position="415"/>
        <end position="435"/>
    </location>
</feature>
<evidence type="ECO:0000256" key="6">
    <source>
        <dbReference type="ARBA" id="ARBA00022958"/>
    </source>
</evidence>
<comment type="subcellular location">
    <subcellularLocation>
        <location evidence="1">Cell membrane</location>
        <topology evidence="1">Multi-pass membrane protein</topology>
    </subcellularLocation>
</comment>
<accession>A0A2J8B2D7</accession>
<dbReference type="PANTHER" id="PTHR32024:SF1">
    <property type="entry name" value="KTR SYSTEM POTASSIUM UPTAKE PROTEIN B"/>
    <property type="match status" value="1"/>
</dbReference>
<feature type="transmembrane region" description="Helical" evidence="10">
    <location>
        <begin position="237"/>
        <end position="255"/>
    </location>
</feature>
<evidence type="ECO:0000256" key="3">
    <source>
        <dbReference type="ARBA" id="ARBA00022475"/>
    </source>
</evidence>
<feature type="transmembrane region" description="Helical" evidence="10">
    <location>
        <begin position="316"/>
        <end position="337"/>
    </location>
</feature>
<feature type="transmembrane region" description="Helical" evidence="10">
    <location>
        <begin position="185"/>
        <end position="206"/>
    </location>
</feature>
<evidence type="ECO:0000256" key="4">
    <source>
        <dbReference type="ARBA" id="ARBA00022538"/>
    </source>
</evidence>
<dbReference type="InterPro" id="IPR004772">
    <property type="entry name" value="TrkH"/>
</dbReference>
<evidence type="ECO:0000256" key="1">
    <source>
        <dbReference type="ARBA" id="ARBA00004651"/>
    </source>
</evidence>
<evidence type="ECO:0000256" key="10">
    <source>
        <dbReference type="SAM" id="Phobius"/>
    </source>
</evidence>
<evidence type="ECO:0000256" key="7">
    <source>
        <dbReference type="ARBA" id="ARBA00022989"/>
    </source>
</evidence>
<organism evidence="11 12">
    <name type="scientific">Mageeibacillus indolicus</name>
    <dbReference type="NCBI Taxonomy" id="884684"/>
    <lineage>
        <taxon>Bacteria</taxon>
        <taxon>Bacillati</taxon>
        <taxon>Bacillota</taxon>
        <taxon>Clostridia</taxon>
        <taxon>Eubacteriales</taxon>
        <taxon>Oscillospiraceae</taxon>
        <taxon>Mageeibacillus</taxon>
    </lineage>
</organism>
<proteinExistence type="predicted"/>
<feature type="transmembrane region" description="Helical" evidence="10">
    <location>
        <begin position="358"/>
        <end position="376"/>
    </location>
</feature>
<dbReference type="InterPro" id="IPR003445">
    <property type="entry name" value="Cat_transpt"/>
</dbReference>
<reference evidence="12" key="1">
    <citation type="submission" date="2017-04" db="EMBL/GenBank/DDBJ databases">
        <authorList>
            <person name="Bumgarner R.E."/>
            <person name="Fredricks D.N."/>
            <person name="Srinivasan S."/>
        </authorList>
    </citation>
    <scope>NUCLEOTIDE SEQUENCE [LARGE SCALE GENOMIC DNA]</scope>
    <source>
        <strain evidence="12">KA00405</strain>
    </source>
</reference>
<keyword evidence="5 10" id="KW-0812">Transmembrane</keyword>
<evidence type="ECO:0000256" key="8">
    <source>
        <dbReference type="ARBA" id="ARBA00023065"/>
    </source>
</evidence>
<keyword evidence="7 10" id="KW-1133">Transmembrane helix</keyword>
<evidence type="ECO:0000313" key="11">
    <source>
        <dbReference type="EMBL" id="PNH18948.1"/>
    </source>
</evidence>
<comment type="caution">
    <text evidence="11">The sequence shown here is derived from an EMBL/GenBank/DDBJ whole genome shotgun (WGS) entry which is preliminary data.</text>
</comment>
<dbReference type="Pfam" id="PF02386">
    <property type="entry name" value="TrkH"/>
    <property type="match status" value="1"/>
</dbReference>
<evidence type="ECO:0000256" key="9">
    <source>
        <dbReference type="ARBA" id="ARBA00023136"/>
    </source>
</evidence>
<protein>
    <recommendedName>
        <fullName evidence="13">Potassium uptake protein, TrkH family</fullName>
    </recommendedName>
</protein>
<evidence type="ECO:0000256" key="2">
    <source>
        <dbReference type="ARBA" id="ARBA00022448"/>
    </source>
</evidence>
<dbReference type="Proteomes" id="UP000236394">
    <property type="component" value="Unassembled WGS sequence"/>
</dbReference>
<dbReference type="RefSeq" id="WP_102892550.1">
    <property type="nucleotide sequence ID" value="NZ_NBZD01000002.1"/>
</dbReference>
<keyword evidence="8" id="KW-0406">Ion transport</keyword>
<keyword evidence="9 10" id="KW-0472">Membrane</keyword>
<feature type="transmembrane region" description="Helical" evidence="10">
    <location>
        <begin position="388"/>
        <end position="408"/>
    </location>
</feature>
<feature type="transmembrane region" description="Helical" evidence="10">
    <location>
        <begin position="154"/>
        <end position="173"/>
    </location>
</feature>
<sequence length="454" mass="49135">MYHISPSRKIALSFFLIIVAGSILLYLPWLQQPGQHVSFLDCFFTATSATCVTGLSSVTIATAFNNWGHLVIMLLIQFGGLGFMTIMAGFILLLKNRISLTQQLAVRDLLNRRGLFNINSFLKEIVLITIFIESFGAVFMSIALIPQFGILHGIWQAVFLAVSAFCNAGFDILGSTSLIAYRNNWLICGIVMLLITIGGIGFAVWYDIKEYYANLRLRRQKELPRRAWQSLSTHSQIALIASAVLIVLPALLILLQEATNPKTLAGETYGGKILQALFQSVTLRTAGFASVDIGSLTSATKLLMLPVMFIGGSPGGTAGGIKTTTAVLIFCFIISLIKNRAHVSIFKRTIPTALLHKSLAVGGISVVFLSISIYLLSLTETAPIFDLAFEAVSALATVGLSTGITATLSGWGKLIIIILMFAGRIGIVTLIFSLIDPSEVVSRRQYPSGHVLVG</sequence>
<evidence type="ECO:0008006" key="13">
    <source>
        <dbReference type="Google" id="ProtNLM"/>
    </source>
</evidence>
<dbReference type="PANTHER" id="PTHR32024">
    <property type="entry name" value="TRK SYSTEM POTASSIUM UPTAKE PROTEIN TRKG-RELATED"/>
    <property type="match status" value="1"/>
</dbReference>
<evidence type="ECO:0000256" key="5">
    <source>
        <dbReference type="ARBA" id="ARBA00022692"/>
    </source>
</evidence>
<dbReference type="EMBL" id="NBZD01000002">
    <property type="protein sequence ID" value="PNH18948.1"/>
    <property type="molecule type" value="Genomic_DNA"/>
</dbReference>
<dbReference type="GO" id="GO:0005886">
    <property type="term" value="C:plasma membrane"/>
    <property type="evidence" value="ECO:0007669"/>
    <property type="project" value="UniProtKB-SubCell"/>
</dbReference>
<keyword evidence="2" id="KW-0813">Transport</keyword>
<name>A0A2J8B2D7_9FIRM</name>
<evidence type="ECO:0000313" key="12">
    <source>
        <dbReference type="Proteomes" id="UP000236394"/>
    </source>
</evidence>
<keyword evidence="4" id="KW-0633">Potassium transport</keyword>
<dbReference type="GO" id="GO:0015379">
    <property type="term" value="F:potassium:chloride symporter activity"/>
    <property type="evidence" value="ECO:0007669"/>
    <property type="project" value="InterPro"/>
</dbReference>
<feature type="transmembrane region" description="Helical" evidence="10">
    <location>
        <begin position="125"/>
        <end position="148"/>
    </location>
</feature>
<feature type="transmembrane region" description="Helical" evidence="10">
    <location>
        <begin position="12"/>
        <end position="30"/>
    </location>
</feature>
<keyword evidence="3" id="KW-1003">Cell membrane</keyword>